<evidence type="ECO:0000313" key="8">
    <source>
        <dbReference type="EMBL" id="KAL3071598.1"/>
    </source>
</evidence>
<dbReference type="AlphaFoldDB" id="A0ABD2IEJ0"/>
<gene>
    <name evidence="8" type="ORF">niasHT_031962</name>
</gene>
<dbReference type="InterPro" id="IPR053238">
    <property type="entry name" value="RING-H2_zinc_finger"/>
</dbReference>
<evidence type="ECO:0000259" key="7">
    <source>
        <dbReference type="PROSITE" id="PS50089"/>
    </source>
</evidence>
<dbReference type="PROSITE" id="PS50089">
    <property type="entry name" value="ZF_RING_2"/>
    <property type="match status" value="1"/>
</dbReference>
<feature type="transmembrane region" description="Helical" evidence="6">
    <location>
        <begin position="351"/>
        <end position="372"/>
    </location>
</feature>
<dbReference type="GO" id="GO:0008270">
    <property type="term" value="F:zinc ion binding"/>
    <property type="evidence" value="ECO:0007669"/>
    <property type="project" value="UniProtKB-KW"/>
</dbReference>
<keyword evidence="6" id="KW-0812">Transmembrane</keyword>
<keyword evidence="2 4" id="KW-0863">Zinc-finger</keyword>
<evidence type="ECO:0000256" key="3">
    <source>
        <dbReference type="ARBA" id="ARBA00022833"/>
    </source>
</evidence>
<keyword evidence="3" id="KW-0862">Zinc</keyword>
<comment type="caution">
    <text evidence="8">The sequence shown here is derived from an EMBL/GenBank/DDBJ whole genome shotgun (WGS) entry which is preliminary data.</text>
</comment>
<feature type="region of interest" description="Disordered" evidence="5">
    <location>
        <begin position="81"/>
        <end position="118"/>
    </location>
</feature>
<organism evidence="8 9">
    <name type="scientific">Heterodera trifolii</name>
    <dbReference type="NCBI Taxonomy" id="157864"/>
    <lineage>
        <taxon>Eukaryota</taxon>
        <taxon>Metazoa</taxon>
        <taxon>Ecdysozoa</taxon>
        <taxon>Nematoda</taxon>
        <taxon>Chromadorea</taxon>
        <taxon>Rhabditida</taxon>
        <taxon>Tylenchina</taxon>
        <taxon>Tylenchomorpha</taxon>
        <taxon>Tylenchoidea</taxon>
        <taxon>Heteroderidae</taxon>
        <taxon>Heteroderinae</taxon>
        <taxon>Heterodera</taxon>
    </lineage>
</organism>
<protein>
    <recommendedName>
        <fullName evidence="7">RING-type domain-containing protein</fullName>
    </recommendedName>
</protein>
<dbReference type="Gene3D" id="3.30.40.10">
    <property type="entry name" value="Zinc/RING finger domain, C3HC4 (zinc finger)"/>
    <property type="match status" value="1"/>
</dbReference>
<feature type="region of interest" description="Disordered" evidence="5">
    <location>
        <begin position="36"/>
        <end position="57"/>
    </location>
</feature>
<dbReference type="EMBL" id="JBICBT010001358">
    <property type="protein sequence ID" value="KAL3071598.1"/>
    <property type="molecule type" value="Genomic_DNA"/>
</dbReference>
<evidence type="ECO:0000256" key="5">
    <source>
        <dbReference type="SAM" id="MobiDB-lite"/>
    </source>
</evidence>
<keyword evidence="6" id="KW-0472">Membrane</keyword>
<dbReference type="SUPFAM" id="SSF57850">
    <property type="entry name" value="RING/U-box"/>
    <property type="match status" value="1"/>
</dbReference>
<accession>A0ABD2IEJ0</accession>
<feature type="domain" description="RING-type" evidence="7">
    <location>
        <begin position="444"/>
        <end position="485"/>
    </location>
</feature>
<reference evidence="8 9" key="1">
    <citation type="submission" date="2024-10" db="EMBL/GenBank/DDBJ databases">
        <authorList>
            <person name="Kim D."/>
        </authorList>
    </citation>
    <scope>NUCLEOTIDE SEQUENCE [LARGE SCALE GENOMIC DNA]</scope>
    <source>
        <strain evidence="8">BH-2024</strain>
    </source>
</reference>
<keyword evidence="1" id="KW-0479">Metal-binding</keyword>
<keyword evidence="9" id="KW-1185">Reference proteome</keyword>
<evidence type="ECO:0000256" key="6">
    <source>
        <dbReference type="SAM" id="Phobius"/>
    </source>
</evidence>
<dbReference type="InterPro" id="IPR001841">
    <property type="entry name" value="Znf_RING"/>
</dbReference>
<sequence length="509" mass="58175">MLLLKHQFFVDGTKTGKSVEAKKRGETLGQLMAKEGKDKAENLQAEEKQKKKNLGDLIAKEKQKMKNLGALIAKEKQKNKKLVDLTAEEKQKKKNGDLKSEEKQKKKNSRDLTAEEKHETLADLLAKERRKEKENPEKTKGKLGELLKMEEIKDDEFDQLLLDLKETEQISLAVFSKPKTAVGEFKGMLARAFSKRKSVKEKKNDDRMGLGEKYERFMSIKANDPSLSQLIEKLHSMSVLNKSGKFLEGSLNKYLKFIIKFWAKRHQIPEEKLLTNDKMSGKRALAIIIKIYIDEKRNKKQKSDQQWSKSKWQRFLQLFLKVVEDENGTNGNLALEFDDKKMKKKRRGKRFAGIVFIAVLLILLAFAFSAIFHKLKRQIGKCFGSQQPNANGQNIWAQNGEGWTSGEEQIIRDILPAFMSIKEQKASQFMTGSESAQCAELAPCAICLEEIGADELVRPLPCQHIFHTDCISDWFYNHFTCPNCRAKFNAINGKLIESAIETTEVSPVN</sequence>
<dbReference type="PANTHER" id="PTHR14155:SF627">
    <property type="entry name" value="OS06G0192800 PROTEIN"/>
    <property type="match status" value="1"/>
</dbReference>
<dbReference type="Pfam" id="PF13639">
    <property type="entry name" value="zf-RING_2"/>
    <property type="match status" value="1"/>
</dbReference>
<evidence type="ECO:0000256" key="1">
    <source>
        <dbReference type="ARBA" id="ARBA00022723"/>
    </source>
</evidence>
<evidence type="ECO:0000256" key="4">
    <source>
        <dbReference type="PROSITE-ProRule" id="PRU00175"/>
    </source>
</evidence>
<evidence type="ECO:0000313" key="9">
    <source>
        <dbReference type="Proteomes" id="UP001620626"/>
    </source>
</evidence>
<dbReference type="SMART" id="SM00184">
    <property type="entry name" value="RING"/>
    <property type="match status" value="1"/>
</dbReference>
<proteinExistence type="predicted"/>
<dbReference type="InterPro" id="IPR013083">
    <property type="entry name" value="Znf_RING/FYVE/PHD"/>
</dbReference>
<dbReference type="PANTHER" id="PTHR14155">
    <property type="entry name" value="RING FINGER DOMAIN-CONTAINING"/>
    <property type="match status" value="1"/>
</dbReference>
<dbReference type="Proteomes" id="UP001620626">
    <property type="component" value="Unassembled WGS sequence"/>
</dbReference>
<evidence type="ECO:0000256" key="2">
    <source>
        <dbReference type="ARBA" id="ARBA00022771"/>
    </source>
</evidence>
<name>A0ABD2IEJ0_9BILA</name>
<feature type="compositionally biased region" description="Basic and acidic residues" evidence="5">
    <location>
        <begin position="36"/>
        <end position="49"/>
    </location>
</feature>
<dbReference type="CDD" id="cd16454">
    <property type="entry name" value="RING-H2_PA-TM-RING"/>
    <property type="match status" value="1"/>
</dbReference>
<keyword evidence="6" id="KW-1133">Transmembrane helix</keyword>